<dbReference type="EMBL" id="LQWY01000016">
    <property type="protein sequence ID" value="OAH61678.1"/>
    <property type="molecule type" value="Genomic_DNA"/>
</dbReference>
<dbReference type="SMART" id="SM00387">
    <property type="entry name" value="HATPase_c"/>
    <property type="match status" value="1"/>
</dbReference>
<keyword evidence="4" id="KW-0808">Transferase</keyword>
<organism evidence="10 11">
    <name type="scientific">Domibacillus aminovorans</name>
    <dbReference type="NCBI Taxonomy" id="29332"/>
    <lineage>
        <taxon>Bacteria</taxon>
        <taxon>Bacillati</taxon>
        <taxon>Bacillota</taxon>
        <taxon>Bacilli</taxon>
        <taxon>Bacillales</taxon>
        <taxon>Bacillaceae</taxon>
        <taxon>Domibacillus</taxon>
    </lineage>
</organism>
<protein>
    <recommendedName>
        <fullName evidence="2">histidine kinase</fullName>
        <ecNumber evidence="2">2.7.13.3</ecNumber>
    </recommendedName>
</protein>
<dbReference type="Gene3D" id="3.30.450.20">
    <property type="entry name" value="PAS domain"/>
    <property type="match status" value="1"/>
</dbReference>
<dbReference type="SUPFAM" id="SSF47384">
    <property type="entry name" value="Homodimeric domain of signal transducing histidine kinase"/>
    <property type="match status" value="1"/>
</dbReference>
<evidence type="ECO:0000256" key="3">
    <source>
        <dbReference type="ARBA" id="ARBA00022553"/>
    </source>
</evidence>
<sequence length="565" mass="64054">MESTNHIVHPRVALTKNMELMSGSHLLYIYSDQEKYIENAVSFLTTGLELGHGVVVIEHPLTYEAFKSSLTVKGFSQEQLDTIIFANNEEFYDIHKSFDIPAIVQTFSALIEPYLDQDIPVRTWAKVRWGENQCCLQELLSSFEKRADQLIEPLRLFSVCVYNGGELSADIHIEMMKSHPYMMTDTELLPSMFYKNLVHAPSLWMEEQLKGKITYLNEEYRLLNSSYKNLIEEMPDAMFIISDFQIVDSNRAASQLFECEKDQFQGESIFNLFHPAYHELIRSRLNRVKNGEKLSVTEMKAKTYKNNLIDLETISFPFTYSASNTNMNMAIVHLRNIQERKELQKLAIKSGKLGIAGQLAASIAHEIRNPLTSIKGFIKLAKEGSLDSEHYSIIEEEIDRIETIASELLVLGKPLSLEIQTCNVGKMLSDVCILLQSQAVMKRIEIKCDVEENCLVRCNDGQMKQIFINFIKNAIEAMNDGGVIHTSVSAQNGLIVIVIQDEGKGIPDSIMEKIGEPFYSTKDSGTGLGLMVCFNIVEQYEGKIQVRSQIDKGTTFTISFPAVRE</sequence>
<dbReference type="NCBIfam" id="TIGR00229">
    <property type="entry name" value="sensory_box"/>
    <property type="match status" value="1"/>
</dbReference>
<dbReference type="Pfam" id="PF00512">
    <property type="entry name" value="HisKA"/>
    <property type="match status" value="1"/>
</dbReference>
<comment type="catalytic activity">
    <reaction evidence="1">
        <text>ATP + protein L-histidine = ADP + protein N-phospho-L-histidine.</text>
        <dbReference type="EC" id="2.7.13.3"/>
    </reaction>
</comment>
<feature type="domain" description="Histidine kinase" evidence="9">
    <location>
        <begin position="362"/>
        <end position="564"/>
    </location>
</feature>
<keyword evidence="5" id="KW-0547">Nucleotide-binding</keyword>
<evidence type="ECO:0000256" key="6">
    <source>
        <dbReference type="ARBA" id="ARBA00022777"/>
    </source>
</evidence>
<dbReference type="InterPro" id="IPR003661">
    <property type="entry name" value="HisK_dim/P_dom"/>
</dbReference>
<dbReference type="Pfam" id="PF02518">
    <property type="entry name" value="HATPase_c"/>
    <property type="match status" value="1"/>
</dbReference>
<dbReference type="PANTHER" id="PTHR43065:SF34">
    <property type="entry name" value="SPORULATION KINASE A"/>
    <property type="match status" value="1"/>
</dbReference>
<dbReference type="Pfam" id="PF13426">
    <property type="entry name" value="PAS_9"/>
    <property type="match status" value="1"/>
</dbReference>
<evidence type="ECO:0000256" key="7">
    <source>
        <dbReference type="ARBA" id="ARBA00022840"/>
    </source>
</evidence>
<dbReference type="InterPro" id="IPR035965">
    <property type="entry name" value="PAS-like_dom_sf"/>
</dbReference>
<dbReference type="PRINTS" id="PR00344">
    <property type="entry name" value="BCTRLSENSOR"/>
</dbReference>
<dbReference type="SMART" id="SM00091">
    <property type="entry name" value="PAS"/>
    <property type="match status" value="1"/>
</dbReference>
<reference evidence="10 11" key="1">
    <citation type="submission" date="2016-01" db="EMBL/GenBank/DDBJ databases">
        <title>Investigation of taxonomic status of Bacillus aminovorans.</title>
        <authorList>
            <person name="Verma A."/>
            <person name="Pal Y."/>
            <person name="Krishnamurthi S."/>
        </authorList>
    </citation>
    <scope>NUCLEOTIDE SEQUENCE [LARGE SCALE GENOMIC DNA]</scope>
    <source>
        <strain evidence="10 11">DSM 1314</strain>
    </source>
</reference>
<dbReference type="Proteomes" id="UP000076935">
    <property type="component" value="Unassembled WGS sequence"/>
</dbReference>
<evidence type="ECO:0000256" key="5">
    <source>
        <dbReference type="ARBA" id="ARBA00022741"/>
    </source>
</evidence>
<dbReference type="SMART" id="SM00388">
    <property type="entry name" value="HisKA"/>
    <property type="match status" value="1"/>
</dbReference>
<dbReference type="GO" id="GO:0005524">
    <property type="term" value="F:ATP binding"/>
    <property type="evidence" value="ECO:0007669"/>
    <property type="project" value="UniProtKB-KW"/>
</dbReference>
<evidence type="ECO:0000256" key="4">
    <source>
        <dbReference type="ARBA" id="ARBA00022679"/>
    </source>
</evidence>
<evidence type="ECO:0000313" key="10">
    <source>
        <dbReference type="EMBL" id="OAH61678.1"/>
    </source>
</evidence>
<evidence type="ECO:0000256" key="8">
    <source>
        <dbReference type="ARBA" id="ARBA00023012"/>
    </source>
</evidence>
<dbReference type="PROSITE" id="PS50109">
    <property type="entry name" value="HIS_KIN"/>
    <property type="match status" value="1"/>
</dbReference>
<comment type="caution">
    <text evidence="10">The sequence shown here is derived from an EMBL/GenBank/DDBJ whole genome shotgun (WGS) entry which is preliminary data.</text>
</comment>
<dbReference type="Pfam" id="PF14417">
    <property type="entry name" value="MEDS"/>
    <property type="match status" value="1"/>
</dbReference>
<dbReference type="Gene3D" id="1.10.287.130">
    <property type="match status" value="1"/>
</dbReference>
<dbReference type="SUPFAM" id="SSF55874">
    <property type="entry name" value="ATPase domain of HSP90 chaperone/DNA topoisomerase II/histidine kinase"/>
    <property type="match status" value="1"/>
</dbReference>
<gene>
    <name evidence="10" type="ORF">AWH49_12070</name>
</gene>
<dbReference type="Gene3D" id="3.30.565.10">
    <property type="entry name" value="Histidine kinase-like ATPase, C-terminal domain"/>
    <property type="match status" value="1"/>
</dbReference>
<evidence type="ECO:0000256" key="1">
    <source>
        <dbReference type="ARBA" id="ARBA00000085"/>
    </source>
</evidence>
<dbReference type="GO" id="GO:0000155">
    <property type="term" value="F:phosphorelay sensor kinase activity"/>
    <property type="evidence" value="ECO:0007669"/>
    <property type="project" value="InterPro"/>
</dbReference>
<evidence type="ECO:0000256" key="2">
    <source>
        <dbReference type="ARBA" id="ARBA00012438"/>
    </source>
</evidence>
<dbReference type="CDD" id="cd00082">
    <property type="entry name" value="HisKA"/>
    <property type="match status" value="1"/>
</dbReference>
<keyword evidence="3" id="KW-0597">Phosphoprotein</keyword>
<keyword evidence="6" id="KW-0418">Kinase</keyword>
<evidence type="ECO:0000259" key="9">
    <source>
        <dbReference type="PROSITE" id="PS50109"/>
    </source>
</evidence>
<dbReference type="CDD" id="cd00130">
    <property type="entry name" value="PAS"/>
    <property type="match status" value="1"/>
</dbReference>
<dbReference type="RefSeq" id="WP_063965241.1">
    <property type="nucleotide sequence ID" value="NZ_JBCNAN010000017.1"/>
</dbReference>
<proteinExistence type="predicted"/>
<dbReference type="CDD" id="cd00075">
    <property type="entry name" value="HATPase"/>
    <property type="match status" value="1"/>
</dbReference>
<dbReference type="InterPro" id="IPR000014">
    <property type="entry name" value="PAS"/>
</dbReference>
<keyword evidence="11" id="KW-1185">Reference proteome</keyword>
<dbReference type="InterPro" id="IPR036097">
    <property type="entry name" value="HisK_dim/P_sf"/>
</dbReference>
<dbReference type="InterPro" id="IPR005467">
    <property type="entry name" value="His_kinase_dom"/>
</dbReference>
<evidence type="ECO:0000313" key="11">
    <source>
        <dbReference type="Proteomes" id="UP000076935"/>
    </source>
</evidence>
<dbReference type="InterPro" id="IPR004358">
    <property type="entry name" value="Sig_transdc_His_kin-like_C"/>
</dbReference>
<keyword evidence="7" id="KW-0067">ATP-binding</keyword>
<keyword evidence="8" id="KW-0902">Two-component regulatory system</keyword>
<accession>A0A177L7H8</accession>
<dbReference type="SUPFAM" id="SSF55785">
    <property type="entry name" value="PYP-like sensor domain (PAS domain)"/>
    <property type="match status" value="1"/>
</dbReference>
<dbReference type="InterPro" id="IPR036890">
    <property type="entry name" value="HATPase_C_sf"/>
</dbReference>
<dbReference type="PANTHER" id="PTHR43065">
    <property type="entry name" value="SENSOR HISTIDINE KINASE"/>
    <property type="match status" value="1"/>
</dbReference>
<name>A0A177L7H8_9BACI</name>
<dbReference type="AlphaFoldDB" id="A0A177L7H8"/>
<dbReference type="EC" id="2.7.13.3" evidence="2"/>
<dbReference type="InterPro" id="IPR003594">
    <property type="entry name" value="HATPase_dom"/>
</dbReference>
<dbReference type="InterPro" id="IPR025847">
    <property type="entry name" value="MEDS_domain"/>
</dbReference>
<dbReference type="STRING" id="29332.AWH48_09225"/>